<sequence length="54" mass="6032">MDLNLLTYGKKQDNSLILIYPSVVIIMQLLLCLECRISGTLLSDDSPEHSSVTH</sequence>
<name>A0A0B2SRZ0_GLYSO</name>
<keyword evidence="1" id="KW-0812">Transmembrane</keyword>
<proteinExistence type="predicted"/>
<gene>
    <name evidence="2" type="ORF">glysoja_040396</name>
</gene>
<keyword evidence="1" id="KW-1133">Transmembrane helix</keyword>
<accession>A0A0B2SRZ0</accession>
<dbReference type="Proteomes" id="UP000053555">
    <property type="component" value="Unassembled WGS sequence"/>
</dbReference>
<evidence type="ECO:0000313" key="2">
    <source>
        <dbReference type="EMBL" id="KHN47650.1"/>
    </source>
</evidence>
<evidence type="ECO:0000256" key="1">
    <source>
        <dbReference type="SAM" id="Phobius"/>
    </source>
</evidence>
<keyword evidence="1" id="KW-0472">Membrane</keyword>
<reference evidence="2" key="1">
    <citation type="submission" date="2014-07" db="EMBL/GenBank/DDBJ databases">
        <title>Identification of a novel salt tolerance gene in wild soybean by whole-genome sequencing.</title>
        <authorList>
            <person name="Lam H.-M."/>
            <person name="Qi X."/>
            <person name="Li M.-W."/>
            <person name="Liu X."/>
            <person name="Xie M."/>
            <person name="Ni M."/>
            <person name="Xu X."/>
        </authorList>
    </citation>
    <scope>NUCLEOTIDE SEQUENCE [LARGE SCALE GENOMIC DNA]</scope>
    <source>
        <tissue evidence="2">Root</tissue>
    </source>
</reference>
<dbReference type="EMBL" id="KN640422">
    <property type="protein sequence ID" value="KHN47650.1"/>
    <property type="molecule type" value="Genomic_DNA"/>
</dbReference>
<organism evidence="2">
    <name type="scientific">Glycine soja</name>
    <name type="common">Wild soybean</name>
    <dbReference type="NCBI Taxonomy" id="3848"/>
    <lineage>
        <taxon>Eukaryota</taxon>
        <taxon>Viridiplantae</taxon>
        <taxon>Streptophyta</taxon>
        <taxon>Embryophyta</taxon>
        <taxon>Tracheophyta</taxon>
        <taxon>Spermatophyta</taxon>
        <taxon>Magnoliopsida</taxon>
        <taxon>eudicotyledons</taxon>
        <taxon>Gunneridae</taxon>
        <taxon>Pentapetalae</taxon>
        <taxon>rosids</taxon>
        <taxon>fabids</taxon>
        <taxon>Fabales</taxon>
        <taxon>Fabaceae</taxon>
        <taxon>Papilionoideae</taxon>
        <taxon>50 kb inversion clade</taxon>
        <taxon>NPAAA clade</taxon>
        <taxon>indigoferoid/millettioid clade</taxon>
        <taxon>Phaseoleae</taxon>
        <taxon>Glycine</taxon>
        <taxon>Glycine subgen. Soja</taxon>
    </lineage>
</organism>
<feature type="transmembrane region" description="Helical" evidence="1">
    <location>
        <begin position="15"/>
        <end position="33"/>
    </location>
</feature>
<protein>
    <submittedName>
        <fullName evidence="2">Uncharacterized protein</fullName>
    </submittedName>
</protein>
<dbReference type="AlphaFoldDB" id="A0A0B2SRZ0"/>